<gene>
    <name evidence="6" type="ORF">J2Z66_004281</name>
</gene>
<dbReference type="Proteomes" id="UP001519287">
    <property type="component" value="Unassembled WGS sequence"/>
</dbReference>
<feature type="domain" description="Peptidoglycan hydrolase PcsB coiled-coil" evidence="5">
    <location>
        <begin position="110"/>
        <end position="179"/>
    </location>
</feature>
<dbReference type="Pfam" id="PF24568">
    <property type="entry name" value="CC_PcsB"/>
    <property type="match status" value="1"/>
</dbReference>
<evidence type="ECO:0000313" key="6">
    <source>
        <dbReference type="EMBL" id="MBP1992672.1"/>
    </source>
</evidence>
<proteinExistence type="predicted"/>
<feature type="domain" description="M23ase beta-sheet core" evidence="4">
    <location>
        <begin position="322"/>
        <end position="418"/>
    </location>
</feature>
<keyword evidence="6" id="KW-0378">Hydrolase</keyword>
<evidence type="ECO:0000313" key="7">
    <source>
        <dbReference type="Proteomes" id="UP001519287"/>
    </source>
</evidence>
<dbReference type="CDD" id="cd12797">
    <property type="entry name" value="M23_peptidase"/>
    <property type="match status" value="1"/>
</dbReference>
<dbReference type="InterPro" id="IPR050570">
    <property type="entry name" value="Cell_wall_metabolism_enzyme"/>
</dbReference>
<feature type="coiled-coil region" evidence="2">
    <location>
        <begin position="30"/>
        <end position="117"/>
    </location>
</feature>
<evidence type="ECO:0000256" key="2">
    <source>
        <dbReference type="SAM" id="Coils"/>
    </source>
</evidence>
<sequence>MKKRILPLLLTLGIVSLLLLPYSSSAASTSSKIDQQLAELRKKQAEAKKKANEVESQISEVKSEKEQETQDMNVLIDQLNDAGKKLADLNNQIDTVSVELQDNAQQLDDAVERVESRDQVLKSRLRLMYMNGSVSYIDVLLSATSFSDFLNRLEALKSIVNQDKEILEANQKDRDTVAVKKQETETQLVLVQQLYAQADEVRKELQVKEKEKEVKIASLTKKEKDLEGITEENEKMLIQYAAQEATLQAKKRAEEAAAAEARARAKAKANAKNNAKGGSSASVSNPFSYSGGKFGYPLAVKAPLTSDFQIRVNPVTGQKNEFHKGIDLGAPKGTGILAAEDGVVIVASWWSGYGNAVVIDHGNGAWTLYGHIRNDGTLVKQGDTVKRGQKIAEVGSTGQSTGFHLHFEVRINEKPVDPKPYLR</sequence>
<accession>A0ABS4IYK9</accession>
<comment type="caution">
    <text evidence="6">The sequence shown here is derived from an EMBL/GenBank/DDBJ whole genome shotgun (WGS) entry which is preliminary data.</text>
</comment>
<keyword evidence="7" id="KW-1185">Reference proteome</keyword>
<dbReference type="Gene3D" id="6.10.250.3150">
    <property type="match status" value="1"/>
</dbReference>
<protein>
    <submittedName>
        <fullName evidence="6">Murein DD-endopeptidase MepM/ murein hydrolase activator NlpD</fullName>
    </submittedName>
</protein>
<feature type="chain" id="PRO_5045639198" evidence="3">
    <location>
        <begin position="27"/>
        <end position="423"/>
    </location>
</feature>
<dbReference type="InterPro" id="IPR057309">
    <property type="entry name" value="PcsB_CC"/>
</dbReference>
<dbReference type="PANTHER" id="PTHR21666:SF289">
    <property type="entry name" value="L-ALA--D-GLU ENDOPEPTIDASE"/>
    <property type="match status" value="1"/>
</dbReference>
<keyword evidence="1 3" id="KW-0732">Signal</keyword>
<dbReference type="Gene3D" id="2.70.70.10">
    <property type="entry name" value="Glucose Permease (Domain IIA)"/>
    <property type="match status" value="1"/>
</dbReference>
<dbReference type="SUPFAM" id="SSF51261">
    <property type="entry name" value="Duplicated hybrid motif"/>
    <property type="match status" value="1"/>
</dbReference>
<evidence type="ECO:0000259" key="4">
    <source>
        <dbReference type="Pfam" id="PF01551"/>
    </source>
</evidence>
<evidence type="ECO:0000256" key="1">
    <source>
        <dbReference type="ARBA" id="ARBA00022729"/>
    </source>
</evidence>
<dbReference type="PANTHER" id="PTHR21666">
    <property type="entry name" value="PEPTIDASE-RELATED"/>
    <property type="match status" value="1"/>
</dbReference>
<feature type="signal peptide" evidence="3">
    <location>
        <begin position="1"/>
        <end position="26"/>
    </location>
</feature>
<dbReference type="Pfam" id="PF01551">
    <property type="entry name" value="Peptidase_M23"/>
    <property type="match status" value="1"/>
</dbReference>
<keyword evidence="2" id="KW-0175">Coiled coil</keyword>
<evidence type="ECO:0000259" key="5">
    <source>
        <dbReference type="Pfam" id="PF24568"/>
    </source>
</evidence>
<reference evidence="6 7" key="1">
    <citation type="submission" date="2021-03" db="EMBL/GenBank/DDBJ databases">
        <title>Genomic Encyclopedia of Type Strains, Phase IV (KMG-IV): sequencing the most valuable type-strain genomes for metagenomic binning, comparative biology and taxonomic classification.</title>
        <authorList>
            <person name="Goeker M."/>
        </authorList>
    </citation>
    <scope>NUCLEOTIDE SEQUENCE [LARGE SCALE GENOMIC DNA]</scope>
    <source>
        <strain evidence="6 7">DSM 26048</strain>
    </source>
</reference>
<dbReference type="InterPro" id="IPR011055">
    <property type="entry name" value="Dup_hybrid_motif"/>
</dbReference>
<evidence type="ECO:0000256" key="3">
    <source>
        <dbReference type="SAM" id="SignalP"/>
    </source>
</evidence>
<name>A0ABS4IYK9_9BACL</name>
<feature type="coiled-coil region" evidence="2">
    <location>
        <begin position="150"/>
        <end position="270"/>
    </location>
</feature>
<organism evidence="6 7">
    <name type="scientific">Paenibacillus eucommiae</name>
    <dbReference type="NCBI Taxonomy" id="1355755"/>
    <lineage>
        <taxon>Bacteria</taxon>
        <taxon>Bacillati</taxon>
        <taxon>Bacillota</taxon>
        <taxon>Bacilli</taxon>
        <taxon>Bacillales</taxon>
        <taxon>Paenibacillaceae</taxon>
        <taxon>Paenibacillus</taxon>
    </lineage>
</organism>
<dbReference type="RefSeq" id="WP_209973862.1">
    <property type="nucleotide sequence ID" value="NZ_JAGGLB010000014.1"/>
</dbReference>
<dbReference type="InterPro" id="IPR016047">
    <property type="entry name" value="M23ase_b-sheet_dom"/>
</dbReference>
<dbReference type="GO" id="GO:0016787">
    <property type="term" value="F:hydrolase activity"/>
    <property type="evidence" value="ECO:0007669"/>
    <property type="project" value="UniProtKB-KW"/>
</dbReference>
<dbReference type="EMBL" id="JAGGLB010000014">
    <property type="protein sequence ID" value="MBP1992672.1"/>
    <property type="molecule type" value="Genomic_DNA"/>
</dbReference>